<gene>
    <name evidence="3" type="ORF">MUK42_12874</name>
</gene>
<keyword evidence="2" id="KW-0732">Signal</keyword>
<feature type="chain" id="PRO_5039337143" evidence="2">
    <location>
        <begin position="26"/>
        <end position="85"/>
    </location>
</feature>
<feature type="signal peptide" evidence="2">
    <location>
        <begin position="1"/>
        <end position="25"/>
    </location>
</feature>
<feature type="region of interest" description="Disordered" evidence="1">
    <location>
        <begin position="59"/>
        <end position="85"/>
    </location>
</feature>
<evidence type="ECO:0000256" key="1">
    <source>
        <dbReference type="SAM" id="MobiDB-lite"/>
    </source>
</evidence>
<evidence type="ECO:0000313" key="3">
    <source>
        <dbReference type="EMBL" id="URE15161.1"/>
    </source>
</evidence>
<keyword evidence="4" id="KW-1185">Reference proteome</keyword>
<dbReference type="AlphaFoldDB" id="A0A9E7GHE9"/>
<evidence type="ECO:0000256" key="2">
    <source>
        <dbReference type="SAM" id="SignalP"/>
    </source>
</evidence>
<name>A0A9E7GHE9_9LILI</name>
<protein>
    <submittedName>
        <fullName evidence="3">Uncharacterized protein</fullName>
    </submittedName>
</protein>
<reference evidence="3" key="1">
    <citation type="submission" date="2022-05" db="EMBL/GenBank/DDBJ databases">
        <title>The Musa troglodytarum L. genome provides insights into the mechanism of non-climacteric behaviour and enrichment of carotenoids.</title>
        <authorList>
            <person name="Wang J."/>
        </authorList>
    </citation>
    <scope>NUCLEOTIDE SEQUENCE</scope>
    <source>
        <tissue evidence="3">Leaf</tissue>
    </source>
</reference>
<proteinExistence type="predicted"/>
<dbReference type="EMBL" id="CP097509">
    <property type="protein sequence ID" value="URE15161.1"/>
    <property type="molecule type" value="Genomic_DNA"/>
</dbReference>
<accession>A0A9E7GHE9</accession>
<dbReference type="PANTHER" id="PTHR37908:SF3">
    <property type="entry name" value="TRANSMEMBRANE PROTEIN"/>
    <property type="match status" value="1"/>
</dbReference>
<evidence type="ECO:0000313" key="4">
    <source>
        <dbReference type="Proteomes" id="UP001055439"/>
    </source>
</evidence>
<dbReference type="Proteomes" id="UP001055439">
    <property type="component" value="Chromosome 7"/>
</dbReference>
<dbReference type="PANTHER" id="PTHR37908">
    <property type="entry name" value="TRANSMEMBRANE PROTEIN"/>
    <property type="match status" value="1"/>
</dbReference>
<organism evidence="3 4">
    <name type="scientific">Musa troglodytarum</name>
    <name type="common">fe'i banana</name>
    <dbReference type="NCBI Taxonomy" id="320322"/>
    <lineage>
        <taxon>Eukaryota</taxon>
        <taxon>Viridiplantae</taxon>
        <taxon>Streptophyta</taxon>
        <taxon>Embryophyta</taxon>
        <taxon>Tracheophyta</taxon>
        <taxon>Spermatophyta</taxon>
        <taxon>Magnoliopsida</taxon>
        <taxon>Liliopsida</taxon>
        <taxon>Zingiberales</taxon>
        <taxon>Musaceae</taxon>
        <taxon>Musa</taxon>
    </lineage>
</organism>
<sequence length="85" mass="9618">MARFLLLALVLASALLFLSFPAGLGRRVHVMRHFETWNSPAALDTEETRLGRKMMETEMDYPDPRANTNPRNGPLFDTLTPPPVH</sequence>
<dbReference type="OrthoDB" id="771916at2759"/>